<dbReference type="Proteomes" id="UP000310200">
    <property type="component" value="Unassembled WGS sequence"/>
</dbReference>
<proteinExistence type="predicted"/>
<feature type="signal peptide" evidence="1">
    <location>
        <begin position="1"/>
        <end position="23"/>
    </location>
</feature>
<evidence type="ECO:0000256" key="1">
    <source>
        <dbReference type="SAM" id="SignalP"/>
    </source>
</evidence>
<gene>
    <name evidence="2" type="ORF">DBV15_08951</name>
</gene>
<name>A0A4S2JCF7_9HYME</name>
<dbReference type="EMBL" id="QBLH01003907">
    <property type="protein sequence ID" value="TGZ32269.1"/>
    <property type="molecule type" value="Genomic_DNA"/>
</dbReference>
<evidence type="ECO:0000313" key="3">
    <source>
        <dbReference type="Proteomes" id="UP000310200"/>
    </source>
</evidence>
<keyword evidence="3" id="KW-1185">Reference proteome</keyword>
<dbReference type="AlphaFoldDB" id="A0A4S2JCF7"/>
<evidence type="ECO:0000313" key="2">
    <source>
        <dbReference type="EMBL" id="TGZ32269.1"/>
    </source>
</evidence>
<keyword evidence="1" id="KW-0732">Signal</keyword>
<protein>
    <recommendedName>
        <fullName evidence="4">Secreted protein</fullName>
    </recommendedName>
</protein>
<comment type="caution">
    <text evidence="2">The sequence shown here is derived from an EMBL/GenBank/DDBJ whole genome shotgun (WGS) entry which is preliminary data.</text>
</comment>
<feature type="chain" id="PRO_5020963697" description="Secreted protein" evidence="1">
    <location>
        <begin position="24"/>
        <end position="96"/>
    </location>
</feature>
<evidence type="ECO:0008006" key="4">
    <source>
        <dbReference type="Google" id="ProtNLM"/>
    </source>
</evidence>
<sequence length="96" mass="10814">MKNIHIAVNAVAWVLLVETPLRATLRGRWGQDKSIRLLTLNGYKCIGYLPEFELFRLFRVVGGVRSDAARLNSPSDLLNSTCFRARALPLCCPMHT</sequence>
<organism evidence="2 3">
    <name type="scientific">Temnothorax longispinosus</name>
    <dbReference type="NCBI Taxonomy" id="300112"/>
    <lineage>
        <taxon>Eukaryota</taxon>
        <taxon>Metazoa</taxon>
        <taxon>Ecdysozoa</taxon>
        <taxon>Arthropoda</taxon>
        <taxon>Hexapoda</taxon>
        <taxon>Insecta</taxon>
        <taxon>Pterygota</taxon>
        <taxon>Neoptera</taxon>
        <taxon>Endopterygota</taxon>
        <taxon>Hymenoptera</taxon>
        <taxon>Apocrita</taxon>
        <taxon>Aculeata</taxon>
        <taxon>Formicoidea</taxon>
        <taxon>Formicidae</taxon>
        <taxon>Myrmicinae</taxon>
        <taxon>Temnothorax</taxon>
    </lineage>
</organism>
<accession>A0A4S2JCF7</accession>
<reference evidence="2 3" key="1">
    <citation type="journal article" date="2019" name="Philos. Trans. R. Soc. Lond., B, Biol. Sci.">
        <title>Ant behaviour and brain gene expression of defending hosts depend on the ecological success of the intruding social parasite.</title>
        <authorList>
            <person name="Kaur R."/>
            <person name="Stoldt M."/>
            <person name="Jongepier E."/>
            <person name="Feldmeyer B."/>
            <person name="Menzel F."/>
            <person name="Bornberg-Bauer E."/>
            <person name="Foitzik S."/>
        </authorList>
    </citation>
    <scope>NUCLEOTIDE SEQUENCE [LARGE SCALE GENOMIC DNA]</scope>
    <source>
        <tissue evidence="2">Whole body</tissue>
    </source>
</reference>